<organism evidence="2 3">
    <name type="scientific">Telmatospirillum siberiense</name>
    <dbReference type="NCBI Taxonomy" id="382514"/>
    <lineage>
        <taxon>Bacteria</taxon>
        <taxon>Pseudomonadati</taxon>
        <taxon>Pseudomonadota</taxon>
        <taxon>Alphaproteobacteria</taxon>
        <taxon>Rhodospirillales</taxon>
        <taxon>Rhodospirillaceae</taxon>
        <taxon>Telmatospirillum</taxon>
    </lineage>
</organism>
<dbReference type="InterPro" id="IPR019812">
    <property type="entry name" value="Hydgase_assmbl_chp_CS"/>
</dbReference>
<dbReference type="Proteomes" id="UP000233293">
    <property type="component" value="Unassembled WGS sequence"/>
</dbReference>
<dbReference type="OrthoDB" id="9806017at2"/>
<comment type="similarity">
    <text evidence="1">Belongs to the HupF/HypC family.</text>
</comment>
<dbReference type="PANTHER" id="PTHR35177:SF1">
    <property type="entry name" value="HYDROGENASE MATURATION FACTOR HYPC"/>
    <property type="match status" value="1"/>
</dbReference>
<dbReference type="GO" id="GO:0051604">
    <property type="term" value="P:protein maturation"/>
    <property type="evidence" value="ECO:0007669"/>
    <property type="project" value="TreeGrafter"/>
</dbReference>
<comment type="caution">
    <text evidence="2">The sequence shown here is derived from an EMBL/GenBank/DDBJ whole genome shotgun (WGS) entry which is preliminary data.</text>
</comment>
<dbReference type="PROSITE" id="PS01097">
    <property type="entry name" value="HUPF_HYPC"/>
    <property type="match status" value="1"/>
</dbReference>
<accession>A0A2N3PSJ7</accession>
<dbReference type="NCBIfam" id="TIGR00074">
    <property type="entry name" value="hypC_hupF"/>
    <property type="match status" value="1"/>
</dbReference>
<dbReference type="Gene3D" id="2.30.30.140">
    <property type="match status" value="1"/>
</dbReference>
<keyword evidence="3" id="KW-1185">Reference proteome</keyword>
<dbReference type="PRINTS" id="PR00445">
    <property type="entry name" value="HUPFHYPC"/>
</dbReference>
<dbReference type="Pfam" id="PF01455">
    <property type="entry name" value="HupF_HypC"/>
    <property type="match status" value="1"/>
</dbReference>
<name>A0A2N3PSJ7_9PROT</name>
<dbReference type="SUPFAM" id="SSF159127">
    <property type="entry name" value="HupF/HypC-like"/>
    <property type="match status" value="1"/>
</dbReference>
<dbReference type="GO" id="GO:0005506">
    <property type="term" value="F:iron ion binding"/>
    <property type="evidence" value="ECO:0007669"/>
    <property type="project" value="TreeGrafter"/>
</dbReference>
<reference evidence="3" key="1">
    <citation type="submission" date="2017-12" db="EMBL/GenBank/DDBJ databases">
        <title>Draft genome sequence of Telmatospirillum siberiense 26-4b1T, an acidotolerant peatland alphaproteobacterium potentially involved in sulfur cycling.</title>
        <authorList>
            <person name="Hausmann B."/>
            <person name="Pjevac P."/>
            <person name="Schreck K."/>
            <person name="Herbold C.W."/>
            <person name="Daims H."/>
            <person name="Wagner M."/>
            <person name="Pester M."/>
            <person name="Loy A."/>
        </authorList>
    </citation>
    <scope>NUCLEOTIDE SEQUENCE [LARGE SCALE GENOMIC DNA]</scope>
    <source>
        <strain evidence="3">26-4b1</strain>
    </source>
</reference>
<gene>
    <name evidence="2" type="primary">hypC</name>
    <name evidence="2" type="ORF">CWS72_17235</name>
</gene>
<dbReference type="InterPro" id="IPR001109">
    <property type="entry name" value="Hydrogenase_HupF/HypC"/>
</dbReference>
<evidence type="ECO:0000313" key="3">
    <source>
        <dbReference type="Proteomes" id="UP000233293"/>
    </source>
</evidence>
<proteinExistence type="inferred from homology"/>
<protein>
    <submittedName>
        <fullName evidence="2">HypC/HybG/HupF family hydrogenase formation chaperone</fullName>
    </submittedName>
</protein>
<dbReference type="EMBL" id="PIUM01000021">
    <property type="protein sequence ID" value="PKU23372.1"/>
    <property type="molecule type" value="Genomic_DNA"/>
</dbReference>
<dbReference type="RefSeq" id="WP_101251862.1">
    <property type="nucleotide sequence ID" value="NZ_PIUM01000021.1"/>
</dbReference>
<dbReference type="AlphaFoldDB" id="A0A2N3PSJ7"/>
<sequence length="99" mass="10601">MCIGIPMQVEVPGDMQALCRPRGGQAVEIDMRLLDPVPAGGWVLTHRGLAREALDAEDARLIADALDAALLAAEGDNVDHLFADLLGREPELPAHLRKA</sequence>
<dbReference type="PANTHER" id="PTHR35177">
    <property type="entry name" value="HYDROGENASE MATURATION FACTOR HYBG"/>
    <property type="match status" value="1"/>
</dbReference>
<evidence type="ECO:0000256" key="1">
    <source>
        <dbReference type="ARBA" id="ARBA00006018"/>
    </source>
</evidence>
<evidence type="ECO:0000313" key="2">
    <source>
        <dbReference type="EMBL" id="PKU23372.1"/>
    </source>
</evidence>
<dbReference type="GO" id="GO:1902670">
    <property type="term" value="F:carbon dioxide binding"/>
    <property type="evidence" value="ECO:0007669"/>
    <property type="project" value="TreeGrafter"/>
</dbReference>